<dbReference type="STRING" id="388467.A19Y_2528"/>
<evidence type="ECO:0000313" key="1">
    <source>
        <dbReference type="EMBL" id="KEI67423.1"/>
    </source>
</evidence>
<sequence>MNRGIYIVANNRVMENAIALLNSIRHYNSEVPIFLIPFNEDYQEVAETLGKLHGVQVFPDLNFLEQLTQKIGEIFDRDFLKLPNKMRKLAVWFGPLDEFLYIDTDIIVFEDIVANLDYLKQWDFFCCDYHFVGEKISNIFSPLVKEQGIFSDEQIEDVFNSGFWASRTGIFTLEQLYDILRDCSQHREYFDFSQGVTDQPILNYLVLKQISKRGNLVKPPENAPGSWGGSKHFKEKDHILYDNGKRLKYLHWAGTPLKPGGSYWNIWEYYRYLHEGKPTWKRKLTRLFPFLSSSSNF</sequence>
<organism evidence="1 2">
    <name type="scientific">Planktothrix agardhii (strain NIVA-CYA 126/8)</name>
    <dbReference type="NCBI Taxonomy" id="388467"/>
    <lineage>
        <taxon>Bacteria</taxon>
        <taxon>Bacillati</taxon>
        <taxon>Cyanobacteriota</taxon>
        <taxon>Cyanophyceae</taxon>
        <taxon>Oscillatoriophycideae</taxon>
        <taxon>Oscillatoriales</taxon>
        <taxon>Microcoleaceae</taxon>
        <taxon>Planktothrix</taxon>
    </lineage>
</organism>
<proteinExistence type="predicted"/>
<dbReference type="Gene3D" id="3.90.550.10">
    <property type="entry name" value="Spore Coat Polysaccharide Biosynthesis Protein SpsA, Chain A"/>
    <property type="match status" value="1"/>
</dbReference>
<dbReference type="EMBL" id="CM002803">
    <property type="protein sequence ID" value="KEI67423.1"/>
    <property type="molecule type" value="Genomic_DNA"/>
</dbReference>
<name>A0A073CI98_PLAA1</name>
<keyword evidence="2" id="KW-1185">Reference proteome</keyword>
<evidence type="ECO:0000313" key="2">
    <source>
        <dbReference type="Proteomes" id="UP000027395"/>
    </source>
</evidence>
<dbReference type="eggNOG" id="COG1442">
    <property type="taxonomic scope" value="Bacteria"/>
</dbReference>
<dbReference type="NCBIfam" id="NF045582">
    <property type="entry name" value="Npun_R2823_gen"/>
    <property type="match status" value="1"/>
</dbReference>
<dbReference type="InterPro" id="IPR029044">
    <property type="entry name" value="Nucleotide-diphossugar_trans"/>
</dbReference>
<evidence type="ECO:0008006" key="3">
    <source>
        <dbReference type="Google" id="ProtNLM"/>
    </source>
</evidence>
<gene>
    <name evidence="1" type="ORF">A19Y_2528</name>
</gene>
<dbReference type="Proteomes" id="UP000027395">
    <property type="component" value="Chromosome"/>
</dbReference>
<protein>
    <recommendedName>
        <fullName evidence="3">Methionine synthase</fullName>
    </recommendedName>
</protein>
<reference evidence="1 2" key="1">
    <citation type="journal article" date="2014" name="Appl. Environ. Microbiol.">
        <title>Elucidation of insertion elements encoded on plasmids and in vitro construction of shuttle vectors from the toxic cyanobacterium Planktothrix.</title>
        <authorList>
            <person name="Christiansen G."/>
            <person name="Goesmann A."/>
            <person name="Kurmayer R."/>
        </authorList>
    </citation>
    <scope>NUCLEOTIDE SEQUENCE [LARGE SCALE GENOMIC DNA]</scope>
    <source>
        <strain evidence="1 2">NIVA-CYA 126/8</strain>
    </source>
</reference>
<dbReference type="InterPro" id="IPR054619">
    <property type="entry name" value="Npun_R2821-like"/>
</dbReference>
<dbReference type="AlphaFoldDB" id="A0A073CI98"/>
<dbReference type="RefSeq" id="WP_026788123.1">
    <property type="nucleotide sequence ID" value="NZ_CM002803.1"/>
</dbReference>
<dbReference type="PATRIC" id="fig|388467.6.peg.2471"/>
<dbReference type="SUPFAM" id="SSF53448">
    <property type="entry name" value="Nucleotide-diphospho-sugar transferases"/>
    <property type="match status" value="1"/>
</dbReference>
<dbReference type="GeneID" id="77289009"/>
<accession>A0A073CI98</accession>
<dbReference type="HOGENOM" id="CLU_072499_0_0_3"/>